<feature type="region of interest" description="Disordered" evidence="1">
    <location>
        <begin position="1571"/>
        <end position="1626"/>
    </location>
</feature>
<evidence type="ECO:0000313" key="2">
    <source>
        <dbReference type="Proteomes" id="UP000694843"/>
    </source>
</evidence>
<accession>A0A979FIQ8</accession>
<protein>
    <submittedName>
        <fullName evidence="3">Uncharacterized protein LOC125178031</fullName>
    </submittedName>
</protein>
<evidence type="ECO:0000313" key="3">
    <source>
        <dbReference type="RefSeq" id="XP_047736860.1"/>
    </source>
</evidence>
<name>A0A979FIQ8_HYAAZ</name>
<gene>
    <name evidence="3" type="primary">LOC125178031</name>
</gene>
<dbReference type="RefSeq" id="XP_047736860.1">
    <property type="nucleotide sequence ID" value="XM_047880904.1"/>
</dbReference>
<feature type="region of interest" description="Disordered" evidence="1">
    <location>
        <begin position="1500"/>
        <end position="1523"/>
    </location>
</feature>
<feature type="compositionally biased region" description="Low complexity" evidence="1">
    <location>
        <begin position="1575"/>
        <end position="1586"/>
    </location>
</feature>
<dbReference type="GeneID" id="125178031"/>
<feature type="region of interest" description="Disordered" evidence="1">
    <location>
        <begin position="136"/>
        <end position="200"/>
    </location>
</feature>
<organism evidence="2 3">
    <name type="scientific">Hyalella azteca</name>
    <name type="common">Amphipod</name>
    <dbReference type="NCBI Taxonomy" id="294128"/>
    <lineage>
        <taxon>Eukaryota</taxon>
        <taxon>Metazoa</taxon>
        <taxon>Ecdysozoa</taxon>
        <taxon>Arthropoda</taxon>
        <taxon>Crustacea</taxon>
        <taxon>Multicrustacea</taxon>
        <taxon>Malacostraca</taxon>
        <taxon>Eumalacostraca</taxon>
        <taxon>Peracarida</taxon>
        <taxon>Amphipoda</taxon>
        <taxon>Senticaudata</taxon>
        <taxon>Talitrida</taxon>
        <taxon>Talitroidea</taxon>
        <taxon>Hyalellidae</taxon>
        <taxon>Hyalella</taxon>
    </lineage>
</organism>
<proteinExistence type="predicted"/>
<feature type="compositionally biased region" description="Basic residues" evidence="1">
    <location>
        <begin position="164"/>
        <end position="182"/>
    </location>
</feature>
<feature type="compositionally biased region" description="Basic and acidic residues" evidence="1">
    <location>
        <begin position="1028"/>
        <end position="1058"/>
    </location>
</feature>
<feature type="compositionally biased region" description="Low complexity" evidence="1">
    <location>
        <begin position="1367"/>
        <end position="1389"/>
    </location>
</feature>
<sequence>MGRKRRMREQLEAAAQLSRVNRQLVFEEPVFEEPVFEEPVFEEPVFEEPVFEEPVFEEPAFEEPAFEEPVFEEPVFEEPVFEEPVFEEPVFEEPVFEKPAFEVPVFEELGFQEPAFQKQVSHESSQVVKFDNETNAFAPRSEQRSSSQKLSKATKNEKASASSVKKKKKKEKKKKKKKRTKNHRAEAQCPPAPTTLQPETEAIRDVLLYRKDSTRSRKKESIIESNVVQSMSDSNSVAPASKTSARGENYTQAEPVNESWRDNTKSVFLSDLTEPSDFSIKWLVNRPLILGKCEEVEVLYSPVSTTEKKETNSRGLTETVNLLAEDRGRIGERTSALKFNNFEDEECYDNPKTPEHDYRKNEAYIRPPWQDFDDDRMSLDDEDEIQPSKPPTPGKNFLPISMFLPKVPIPDSPEYYYTPAVKELHTKERENQTRERTKRPSEDSDENEYQNRNRFSKTRKFVHGKEDKISATSHFNDGSRKLTRNLQQNSEHHQPEREPYGNRRRNNRKRTAARKRQNEHLVQPGRCPVKSVLGDLRLRENGFVDHYHHRVAMTTHHLEDNYIECAERKHVHDTENFFVEGAGAVYSENVDAGCAHAVNTGNLDAVGALAVNNGYFDTGGAPTVNTGYFDAGGAPAINTGSFDAGSAPAINTGSFDAGSAPAINTGYFDTGGAPAVNNQYRKKTYASTLAAKNYSSHQFPADGRKKRILDNGSSTEESVQIIFSTDVCIESTRIVCEKQENGLKSSYGFQHSSCQMQVQEESESEDNDYIPRAPLTPGRGLEVTKGSIFFAQPSGSSSFCPNVSEPQTYLPYYASRDLSELHTLPFVDTNYLIDKVLKSSDDHSFPFYDPYEDQEVIDVDDSILRSEIIIPDAFEPEVGFAFDHSLLLDRSADENELSSPRGSLVLSSVSGISYSHYAGYLNKQNYYSSYCDQGSFCDRKILDLNEDPNNYVIRHSVASQDTLNKCSNIEEGYCGFDTRQMPIFCVTSARNSSHDSDGWFRAHLDDSVPNISSEPLIDSLSDLRAQERQETENFLRSSRSENSLRTKKDENRLGERHSFSNGNCTPAFTSVNLLPPEPCKLHSKSEKMRKNRDDESVCLSLPHRSNVMDASSSKSKSKWMKDDKFHSKDENELGETEEHPCLKSECDLIKLPTLLTGILIEPENIENTCPSPTESKKLSTKIPERSRRQLVEAESLANFPNSGPHPDREFIAGEFESFPSLTSEAPNLSAVNASPTSTLAPTRILMSDRCAQEAHSTSSFLSVFKVSIAGEISSDKSNEDLNLISRFENYSSVHRSPNEELNDSFSVETGVLYYQEQHLESRIQPKCFDVHRPNSMEKKCKQSVSSNPGSICNNQSPDASPTRFNTSQQNSCTRSSVSSNQSSQIQEEPSNEFIIQSINQSHPSFPQELSSSASTPTYQRFFSENFKPLPKIKASEQYSGFSQRLSSTHDLMDEFLIHENSILNDGSCSLECHALIQECDTLNTDQDTVHANYTEQLEHRLPLQKTNDQRENEQQEGGPKASWKRMLESLEGEYKCSFQASYRELPANCSHNSEFVSTGNFRNERCRKIRREDSSSLSLPEQNSSPTPDQNTPATPDQNTPATPDQNTPATPDQNTPALLYTSRCV</sequence>
<feature type="compositionally biased region" description="Basic and acidic residues" evidence="1">
    <location>
        <begin position="1500"/>
        <end position="1513"/>
    </location>
</feature>
<feature type="region of interest" description="Disordered" evidence="1">
    <location>
        <begin position="233"/>
        <end position="258"/>
    </location>
</feature>
<feature type="compositionally biased region" description="Basic residues" evidence="1">
    <location>
        <begin position="502"/>
        <end position="517"/>
    </location>
</feature>
<dbReference type="Proteomes" id="UP000694843">
    <property type="component" value="Unplaced"/>
</dbReference>
<feature type="region of interest" description="Disordered" evidence="1">
    <location>
        <begin position="369"/>
        <end position="397"/>
    </location>
</feature>
<feature type="region of interest" description="Disordered" evidence="1">
    <location>
        <begin position="1028"/>
        <end position="1059"/>
    </location>
</feature>
<feature type="compositionally biased region" description="Polar residues" evidence="1">
    <location>
        <begin position="144"/>
        <end position="163"/>
    </location>
</feature>
<feature type="region of interest" description="Disordered" evidence="1">
    <location>
        <begin position="420"/>
        <end position="522"/>
    </location>
</feature>
<feature type="compositionally biased region" description="Basic and acidic residues" evidence="1">
    <location>
        <begin position="422"/>
        <end position="442"/>
    </location>
</feature>
<feature type="compositionally biased region" description="Polar residues" evidence="1">
    <location>
        <begin position="1587"/>
        <end position="1617"/>
    </location>
</feature>
<reference evidence="3" key="1">
    <citation type="submission" date="2025-08" db="UniProtKB">
        <authorList>
            <consortium name="RefSeq"/>
        </authorList>
    </citation>
    <scope>IDENTIFICATION</scope>
    <source>
        <tissue evidence="3">Whole organism</tissue>
    </source>
</reference>
<keyword evidence="2" id="KW-1185">Reference proteome</keyword>
<feature type="compositionally biased region" description="Polar residues" evidence="1">
    <location>
        <begin position="233"/>
        <end position="254"/>
    </location>
</feature>
<feature type="compositionally biased region" description="Basic and acidic residues" evidence="1">
    <location>
        <begin position="490"/>
        <end position="501"/>
    </location>
</feature>
<dbReference type="KEGG" id="hazt:125178031"/>
<feature type="region of interest" description="Disordered" evidence="1">
    <location>
        <begin position="1338"/>
        <end position="1389"/>
    </location>
</feature>
<evidence type="ECO:0000256" key="1">
    <source>
        <dbReference type="SAM" id="MobiDB-lite"/>
    </source>
</evidence>
<feature type="compositionally biased region" description="Polar residues" evidence="1">
    <location>
        <begin position="1342"/>
        <end position="1366"/>
    </location>
</feature>